<dbReference type="AlphaFoldDB" id="A0A812X0M3"/>
<dbReference type="InterPro" id="IPR036869">
    <property type="entry name" value="J_dom_sf"/>
</dbReference>
<feature type="compositionally biased region" description="Acidic residues" evidence="1">
    <location>
        <begin position="801"/>
        <end position="810"/>
    </location>
</feature>
<dbReference type="PRINTS" id="PR00625">
    <property type="entry name" value="JDOMAIN"/>
</dbReference>
<dbReference type="Gene3D" id="1.10.287.110">
    <property type="entry name" value="DnaJ domain"/>
    <property type="match status" value="1"/>
</dbReference>
<dbReference type="Pfam" id="PF00226">
    <property type="entry name" value="DnaJ"/>
    <property type="match status" value="1"/>
</dbReference>
<feature type="compositionally biased region" description="Pro residues" evidence="1">
    <location>
        <begin position="925"/>
        <end position="935"/>
    </location>
</feature>
<protein>
    <submittedName>
        <fullName evidence="3">Dnajb8 protein</fullName>
    </submittedName>
</protein>
<evidence type="ECO:0000313" key="3">
    <source>
        <dbReference type="EMBL" id="CAE7701082.1"/>
    </source>
</evidence>
<feature type="compositionally biased region" description="Polar residues" evidence="1">
    <location>
        <begin position="601"/>
        <end position="611"/>
    </location>
</feature>
<feature type="compositionally biased region" description="Basic and acidic residues" evidence="1">
    <location>
        <begin position="205"/>
        <end position="215"/>
    </location>
</feature>
<accession>A0A812X0M3</accession>
<dbReference type="Gene3D" id="1.10.720.30">
    <property type="entry name" value="SAP domain"/>
    <property type="match status" value="1"/>
</dbReference>
<feature type="compositionally biased region" description="Low complexity" evidence="1">
    <location>
        <begin position="72"/>
        <end position="86"/>
    </location>
</feature>
<reference evidence="3" key="1">
    <citation type="submission" date="2021-02" db="EMBL/GenBank/DDBJ databases">
        <authorList>
            <person name="Dougan E. K."/>
            <person name="Rhodes N."/>
            <person name="Thang M."/>
            <person name="Chan C."/>
        </authorList>
    </citation>
    <scope>NUCLEOTIDE SEQUENCE</scope>
</reference>
<dbReference type="PROSITE" id="PS50076">
    <property type="entry name" value="DNAJ_2"/>
    <property type="match status" value="1"/>
</dbReference>
<evidence type="ECO:0000259" key="2">
    <source>
        <dbReference type="PROSITE" id="PS50076"/>
    </source>
</evidence>
<organism evidence="3 4">
    <name type="scientific">Symbiodinium pilosum</name>
    <name type="common">Dinoflagellate</name>
    <dbReference type="NCBI Taxonomy" id="2952"/>
    <lineage>
        <taxon>Eukaryota</taxon>
        <taxon>Sar</taxon>
        <taxon>Alveolata</taxon>
        <taxon>Dinophyceae</taxon>
        <taxon>Suessiales</taxon>
        <taxon>Symbiodiniaceae</taxon>
        <taxon>Symbiodinium</taxon>
    </lineage>
</organism>
<feature type="domain" description="J" evidence="2">
    <location>
        <begin position="1100"/>
        <end position="1158"/>
    </location>
</feature>
<feature type="region of interest" description="Disordered" evidence="1">
    <location>
        <begin position="386"/>
        <end position="445"/>
    </location>
</feature>
<feature type="region of interest" description="Disordered" evidence="1">
    <location>
        <begin position="920"/>
        <end position="1022"/>
    </location>
</feature>
<dbReference type="SMART" id="SM00271">
    <property type="entry name" value="DnaJ"/>
    <property type="match status" value="1"/>
</dbReference>
<dbReference type="InterPro" id="IPR036361">
    <property type="entry name" value="SAP_dom_sf"/>
</dbReference>
<feature type="compositionally biased region" description="Polar residues" evidence="1">
    <location>
        <begin position="485"/>
        <end position="503"/>
    </location>
</feature>
<dbReference type="InterPro" id="IPR001623">
    <property type="entry name" value="DnaJ_domain"/>
</dbReference>
<feature type="compositionally biased region" description="Basic and acidic residues" evidence="1">
    <location>
        <begin position="149"/>
        <end position="179"/>
    </location>
</feature>
<evidence type="ECO:0000313" key="4">
    <source>
        <dbReference type="Proteomes" id="UP000649617"/>
    </source>
</evidence>
<feature type="compositionally biased region" description="Basic and acidic residues" evidence="1">
    <location>
        <begin position="253"/>
        <end position="290"/>
    </location>
</feature>
<sequence>MPADSRADWTSWTARQLRQECLSRGLDLTGCFEKDALLQRLLAASTSGAVDDAGPVERSSMHTPATCDPSHEAAATSSRAASATEAGQLAPDTFHHGECDISWQAKTMRELRREGVLLGVDLRGCFDKADIIDKLKVAQRNAATGGDKLQNDRTQKMSTEPEERQSSEAQRTTDSEDFQRAGSQDLAAAGDVQQQSDELLADRPPSAKDAAKDAAQHPGQDVTVAQKHDEASGKSNVVQDPEPPKLPEPPEPPEVRASRHQEFREELQKRLREPEQNDEQKPQQHSELKNQGRSNRLQQVPKQQRLQSAWEVAEGLEVQGYSLEVVPMRTLVKECKLLGIDASGLYAKCEVISKLMSVLDKTVVCEPATAKHFQVFPGDATVHDSKAVLPEPTGPPVALSPFKTEENREKRPKTPPKTFGPWSLGDPILEEDNDGQVVPGETEEDAEEIIMDIQEESTAPKEPVDLSVPSGACQPQQDDKGHTEVQGSTAPKELSPSSQSLQNVEAGGPQPCTAARPRASISELFRLSLSELEARCADEGVEVGLGDSKGVLISKLKQAVSRSATLTASGTSPVPLPGEKEDAAKSAQPTSAGRAMAVETTPMSPRVNSFKQEPEMFHIGSEDGSCADEQSDTDFFPDLLPTSTSKMKFGEDSDALDGLQSAKVSEHDRHDSDAEAGSGLQEAVPQHAPRTAAEENQDESVHHDRSTAREGAEELPSQQTAFCEEGKLDGPEVGCASASSAHLEENDPNFEAVPERPVSAMQKGSAFPADELSRREENPPQDAQDPYHGLEASRQGGSMFDFDDLDEAEADPPVKNVPASPKEMDTTAEGPTPAQPEGAAPEKSKSAPKKEESPPPVRKADSSDQPEEAAPVKSVGSQAPQESQADVNPLLRFSTKELLELARSRGVDVRGCVEKSDIVACLTRPPRPPVTPPVTPGKQAVPHSPTPKPSSQFPDARRPKAASKAPLRAKSKAMPSRSPPQPAKSQMPSRPSPARRVDYTRPDPTVQPAKAAQAWSQGESPDGWSARMQTWFGRYPGFCAALPPEAEMWTDQELDVYFGSNGDIWPRGKRPAWFGRSTDTDEAKPTPKPQGPRTYPDLKVHFQTLDLAETTPPEIIRRHYRRLARDCHPDKHPDNIEEATRQFQQITEAYEAIANRLKL</sequence>
<feature type="region of interest" description="Disordered" evidence="1">
    <location>
        <begin position="562"/>
        <end position="891"/>
    </location>
</feature>
<keyword evidence="4" id="KW-1185">Reference proteome</keyword>
<comment type="caution">
    <text evidence="3">The sequence shown here is derived from an EMBL/GenBank/DDBJ whole genome shotgun (WGS) entry which is preliminary data.</text>
</comment>
<dbReference type="CDD" id="cd06257">
    <property type="entry name" value="DnaJ"/>
    <property type="match status" value="1"/>
</dbReference>
<feature type="region of interest" description="Disordered" evidence="1">
    <location>
        <begin position="141"/>
        <end position="180"/>
    </location>
</feature>
<feature type="compositionally biased region" description="Basic and acidic residues" evidence="1">
    <location>
        <begin position="664"/>
        <end position="673"/>
    </location>
</feature>
<feature type="compositionally biased region" description="Basic and acidic residues" evidence="1">
    <location>
        <begin position="699"/>
        <end position="712"/>
    </location>
</feature>
<feature type="region of interest" description="Disordered" evidence="1">
    <location>
        <begin position="203"/>
        <end position="302"/>
    </location>
</feature>
<feature type="region of interest" description="Disordered" evidence="1">
    <location>
        <begin position="457"/>
        <end position="515"/>
    </location>
</feature>
<feature type="compositionally biased region" description="Polar residues" evidence="1">
    <location>
        <begin position="562"/>
        <end position="572"/>
    </location>
</feature>
<dbReference type="OrthoDB" id="430888at2759"/>
<feature type="compositionally biased region" description="Polar residues" evidence="1">
    <location>
        <begin position="291"/>
        <end position="302"/>
    </location>
</feature>
<feature type="compositionally biased region" description="Polar residues" evidence="1">
    <location>
        <begin position="875"/>
        <end position="886"/>
    </location>
</feature>
<dbReference type="Proteomes" id="UP000649617">
    <property type="component" value="Unassembled WGS sequence"/>
</dbReference>
<name>A0A812X0M3_SYMPI</name>
<feature type="region of interest" description="Disordered" evidence="1">
    <location>
        <begin position="49"/>
        <end position="86"/>
    </location>
</feature>
<feature type="compositionally biased region" description="Basic and acidic residues" evidence="1">
    <location>
        <begin position="840"/>
        <end position="862"/>
    </location>
</feature>
<proteinExistence type="predicted"/>
<dbReference type="EMBL" id="CAJNIZ010044792">
    <property type="protein sequence ID" value="CAE7701082.1"/>
    <property type="molecule type" value="Genomic_DNA"/>
</dbReference>
<gene>
    <name evidence="3" type="primary">Dnajb8</name>
    <name evidence="3" type="ORF">SPIL2461_LOCUS19713</name>
</gene>
<feature type="region of interest" description="Disordered" evidence="1">
    <location>
        <begin position="1072"/>
        <end position="1096"/>
    </location>
</feature>
<dbReference type="SUPFAM" id="SSF46565">
    <property type="entry name" value="Chaperone J-domain"/>
    <property type="match status" value="1"/>
</dbReference>
<evidence type="ECO:0000256" key="1">
    <source>
        <dbReference type="SAM" id="MobiDB-lite"/>
    </source>
</evidence>